<evidence type="ECO:0000256" key="2">
    <source>
        <dbReference type="ARBA" id="ARBA00023002"/>
    </source>
</evidence>
<name>A0ABW0TZT9_9BACL</name>
<dbReference type="SUPFAM" id="SSF56003">
    <property type="entry name" value="Molybdenum cofactor-binding domain"/>
    <property type="match status" value="1"/>
</dbReference>
<dbReference type="InterPro" id="IPR046867">
    <property type="entry name" value="AldOxase/xan_DH_MoCoBD2"/>
</dbReference>
<dbReference type="PANTHER" id="PTHR11908">
    <property type="entry name" value="XANTHINE DEHYDROGENASE"/>
    <property type="match status" value="1"/>
</dbReference>
<dbReference type="EMBL" id="JBHSNP010000028">
    <property type="protein sequence ID" value="MFC5604565.1"/>
    <property type="molecule type" value="Genomic_DNA"/>
</dbReference>
<dbReference type="SMART" id="SM01008">
    <property type="entry name" value="Ald_Xan_dh_C"/>
    <property type="match status" value="1"/>
</dbReference>
<dbReference type="Pfam" id="PF20256">
    <property type="entry name" value="MoCoBD_2"/>
    <property type="match status" value="1"/>
</dbReference>
<reference evidence="5" key="1">
    <citation type="journal article" date="2019" name="Int. J. Syst. Evol. Microbiol.">
        <title>The Global Catalogue of Microorganisms (GCM) 10K type strain sequencing project: providing services to taxonomists for standard genome sequencing and annotation.</title>
        <authorList>
            <consortium name="The Broad Institute Genomics Platform"/>
            <consortium name="The Broad Institute Genome Sequencing Center for Infectious Disease"/>
            <person name="Wu L."/>
            <person name="Ma J."/>
        </authorList>
    </citation>
    <scope>NUCLEOTIDE SEQUENCE [LARGE SCALE GENOMIC DNA]</scope>
    <source>
        <strain evidence="5">KACC 11299</strain>
    </source>
</reference>
<dbReference type="PANTHER" id="PTHR11908:SF132">
    <property type="entry name" value="ALDEHYDE OXIDASE 1-RELATED"/>
    <property type="match status" value="1"/>
</dbReference>
<protein>
    <submittedName>
        <fullName evidence="4">Xanthine dehydrogenase family protein molybdopterin-binding subunit</fullName>
    </submittedName>
</protein>
<dbReference type="RefSeq" id="WP_381446460.1">
    <property type="nucleotide sequence ID" value="NZ_JBHSNP010000028.1"/>
</dbReference>
<organism evidence="4 5">
    <name type="scientific">Sporosarcina koreensis</name>
    <dbReference type="NCBI Taxonomy" id="334735"/>
    <lineage>
        <taxon>Bacteria</taxon>
        <taxon>Bacillati</taxon>
        <taxon>Bacillota</taxon>
        <taxon>Bacilli</taxon>
        <taxon>Bacillales</taxon>
        <taxon>Caryophanaceae</taxon>
        <taxon>Sporosarcina</taxon>
    </lineage>
</organism>
<evidence type="ECO:0000313" key="5">
    <source>
        <dbReference type="Proteomes" id="UP001596071"/>
    </source>
</evidence>
<dbReference type="Gene3D" id="3.90.1170.50">
    <property type="entry name" value="Aldehyde oxidase/xanthine dehydrogenase, a/b hammerhead"/>
    <property type="match status" value="1"/>
</dbReference>
<dbReference type="InterPro" id="IPR037165">
    <property type="entry name" value="AldOxase/xan_DH_Mopterin-bd_sf"/>
</dbReference>
<dbReference type="Pfam" id="PF02738">
    <property type="entry name" value="MoCoBD_1"/>
    <property type="match status" value="1"/>
</dbReference>
<dbReference type="Proteomes" id="UP001596071">
    <property type="component" value="Unassembled WGS sequence"/>
</dbReference>
<feature type="domain" description="Aldehyde oxidase/xanthine dehydrogenase a/b hammerhead" evidence="3">
    <location>
        <begin position="19"/>
        <end position="122"/>
    </location>
</feature>
<dbReference type="InterPro" id="IPR008274">
    <property type="entry name" value="AldOxase/xan_DH_MoCoBD1"/>
</dbReference>
<evidence type="ECO:0000259" key="3">
    <source>
        <dbReference type="SMART" id="SM01008"/>
    </source>
</evidence>
<comment type="caution">
    <text evidence="4">The sequence shown here is derived from an EMBL/GenBank/DDBJ whole genome shotgun (WGS) entry which is preliminary data.</text>
</comment>
<dbReference type="InterPro" id="IPR036856">
    <property type="entry name" value="Ald_Oxase/Xan_DH_a/b_sf"/>
</dbReference>
<keyword evidence="5" id="KW-1185">Reference proteome</keyword>
<proteinExistence type="predicted"/>
<gene>
    <name evidence="4" type="ORF">ACFPTP_15130</name>
</gene>
<accession>A0ABW0TZT9</accession>
<dbReference type="SUPFAM" id="SSF54665">
    <property type="entry name" value="CO dehydrogenase molybdoprotein N-domain-like"/>
    <property type="match status" value="1"/>
</dbReference>
<keyword evidence="2" id="KW-0560">Oxidoreductase</keyword>
<evidence type="ECO:0000256" key="1">
    <source>
        <dbReference type="ARBA" id="ARBA00022505"/>
    </source>
</evidence>
<dbReference type="InterPro" id="IPR000674">
    <property type="entry name" value="Ald_Oxase/Xan_DH_a/b"/>
</dbReference>
<sequence length="775" mass="84428">MTWSIGKDVQRKDAIEKVSGTAKYTADYSTTDMLHVKLVTSPHAHALLKKIDIKEAEKVKGVKAILVGEPFPLTGDEVQDRPILAFGKVRYYGEPVAAVVAKEAYQAKQAADSIKVTYEKLPVIHSPKEAIQADSLLIHEKLANYKKVECVYPEPNTNIANRVKIRKGSVEKGMAESDVFVEEVFSIPPSDHIAIETRSVIAEIKRDGSVHITSSTQAPYRIREKMSEYFNLEIGKITVTAPFVGGGFGGKVALQLELIAYIASKAVGGRPVKLHYTREEDMVTAPGRIGLEAKVKLGATKEGKLKAGEIEYLFDTGAYSDKGTMLVKAAAATCTGPYDIEHLWCDSLAVYTNHSYATAYRGFSHSEILFAFERAMDILAQKLDMDPLLIREINTVLPGSTTPTQVPLNGSSVGNLPACIKKLKEQMKWDEGMLVQVDSETIRAKGISCSWKTSTIDSSASSGVTLLFNPDGSINVLSGIVEIGMGTKTTIAQLLAEKLKMDINKIHVQMTVNTQSTPEHYKTAASRGTLMVGRALLNAAEDVIVQLKTIAAQVLICSPDDLEVANERVFIRDEPETFIPIKEICYGYRYPNGYSIGGQIIGRGTYTMRQLTNIDKETGIGKTGPEYTVGAQGVEIEFNSRDFTYKILNAYSVIDAGEILNMKMALGQIMGGMSMGLNHASSETLIMDKGGHILNPRIRTYGSFRFGDHPNYIVDFIETPHIDGPFGARGIGESGLIGMPAALANSLSIAAGVKLNHLPLTPEAIWAEKKAVKGQ</sequence>
<dbReference type="InterPro" id="IPR016208">
    <property type="entry name" value="Ald_Oxase/xanthine_DH-like"/>
</dbReference>
<dbReference type="Pfam" id="PF01315">
    <property type="entry name" value="Ald_Xan_dh_C"/>
    <property type="match status" value="1"/>
</dbReference>
<keyword evidence="1" id="KW-0500">Molybdenum</keyword>
<dbReference type="Gene3D" id="3.30.365.10">
    <property type="entry name" value="Aldehyde oxidase/xanthine dehydrogenase, molybdopterin binding domain"/>
    <property type="match status" value="4"/>
</dbReference>
<evidence type="ECO:0000313" key="4">
    <source>
        <dbReference type="EMBL" id="MFC5604565.1"/>
    </source>
</evidence>